<evidence type="ECO:0000313" key="2">
    <source>
        <dbReference type="EMBL" id="SCY90390.1"/>
    </source>
</evidence>
<dbReference type="EMBL" id="FMUX01000039">
    <property type="protein sequence ID" value="SCY90390.1"/>
    <property type="molecule type" value="Genomic_DNA"/>
</dbReference>
<gene>
    <name evidence="2" type="ORF">SAMN05216233_1399</name>
</gene>
<dbReference type="SUPFAM" id="SSF53448">
    <property type="entry name" value="Nucleotide-diphospho-sugar transferases"/>
    <property type="match status" value="1"/>
</dbReference>
<dbReference type="InterPro" id="IPR001173">
    <property type="entry name" value="Glyco_trans_2-like"/>
</dbReference>
<evidence type="ECO:0000313" key="3">
    <source>
        <dbReference type="Proteomes" id="UP000198870"/>
    </source>
</evidence>
<protein>
    <submittedName>
        <fullName evidence="2">Glycosyl transferase family 2</fullName>
    </submittedName>
</protein>
<dbReference type="GO" id="GO:0016758">
    <property type="term" value="F:hexosyltransferase activity"/>
    <property type="evidence" value="ECO:0007669"/>
    <property type="project" value="UniProtKB-ARBA"/>
</dbReference>
<dbReference type="RefSeq" id="WP_175470083.1">
    <property type="nucleotide sequence ID" value="NZ_FMUX01000039.1"/>
</dbReference>
<dbReference type="STRING" id="419481.SAMN05216233_1399"/>
<feature type="domain" description="Glycosyltransferase 2-like" evidence="1">
    <location>
        <begin position="6"/>
        <end position="136"/>
    </location>
</feature>
<keyword evidence="2" id="KW-0808">Transferase</keyword>
<dbReference type="PANTHER" id="PTHR22916:SF3">
    <property type="entry name" value="UDP-GLCNAC:BETAGAL BETA-1,3-N-ACETYLGLUCOSAMINYLTRANSFERASE-LIKE PROTEIN 1"/>
    <property type="match status" value="1"/>
</dbReference>
<sequence>MGIKLSVCIPAYNRPEVLPALLDSILSQDYNNFEIVICEDKSPARDEIREVVSRYENEYPGKLRYFENEKNLGYDANLRNIIEKSAGEYCFFMGNDDLMYPSALKTVASALERHRNVGVILRTYASFDGTPDQINQVFRYFDIEKFFPAGSPTIATFYRRSVVIPGVVIHRGEALKFSTDRFDGTLLYQLYLVANILVDMNGVFLPEILALYRKGGIPDFGNSAKEQGKFVPEDQTPESSLHFIRGMLDIAAWVGKSRNTPIYHPIMRDIGNYSYPILSIQSCRSFPVFVKYAYGLARMGFWKSGLFFAYFFSLILLGAKRVDSLIGFIKRRIGHTPIIGSVYGGESR</sequence>
<evidence type="ECO:0000259" key="1">
    <source>
        <dbReference type="Pfam" id="PF00535"/>
    </source>
</evidence>
<dbReference type="Pfam" id="PF00535">
    <property type="entry name" value="Glycos_transf_2"/>
    <property type="match status" value="1"/>
</dbReference>
<name>A0A1G5JRA1_9BACT</name>
<dbReference type="InterPro" id="IPR029044">
    <property type="entry name" value="Nucleotide-diphossugar_trans"/>
</dbReference>
<dbReference type="Gene3D" id="3.90.550.10">
    <property type="entry name" value="Spore Coat Polysaccharide Biosynthesis Protein SpsA, Chain A"/>
    <property type="match status" value="1"/>
</dbReference>
<keyword evidence="3" id="KW-1185">Reference proteome</keyword>
<reference evidence="2 3" key="1">
    <citation type="submission" date="2016-10" db="EMBL/GenBank/DDBJ databases">
        <authorList>
            <person name="de Groot N.N."/>
        </authorList>
    </citation>
    <scope>NUCLEOTIDE SEQUENCE [LARGE SCALE GENOMIC DNA]</scope>
    <source>
        <strain evidence="2 3">AA1</strain>
    </source>
</reference>
<dbReference type="Proteomes" id="UP000198870">
    <property type="component" value="Unassembled WGS sequence"/>
</dbReference>
<organism evidence="2 3">
    <name type="scientific">Desulfoluna spongiiphila</name>
    <dbReference type="NCBI Taxonomy" id="419481"/>
    <lineage>
        <taxon>Bacteria</taxon>
        <taxon>Pseudomonadati</taxon>
        <taxon>Thermodesulfobacteriota</taxon>
        <taxon>Desulfobacteria</taxon>
        <taxon>Desulfobacterales</taxon>
        <taxon>Desulfolunaceae</taxon>
        <taxon>Desulfoluna</taxon>
    </lineage>
</organism>
<accession>A0A1G5JRA1</accession>
<dbReference type="PANTHER" id="PTHR22916">
    <property type="entry name" value="GLYCOSYLTRANSFERASE"/>
    <property type="match status" value="1"/>
</dbReference>
<proteinExistence type="predicted"/>
<dbReference type="AlphaFoldDB" id="A0A1G5JRA1"/>
<dbReference type="CDD" id="cd00761">
    <property type="entry name" value="Glyco_tranf_GTA_type"/>
    <property type="match status" value="1"/>
</dbReference>